<feature type="transmembrane region" description="Helical" evidence="1">
    <location>
        <begin position="191"/>
        <end position="211"/>
    </location>
</feature>
<dbReference type="InterPro" id="IPR050256">
    <property type="entry name" value="Glycosyltransferase_2"/>
</dbReference>
<dbReference type="EMBL" id="BARW01020505">
    <property type="protein sequence ID" value="GAI92369.1"/>
    <property type="molecule type" value="Genomic_DNA"/>
</dbReference>
<evidence type="ECO:0000259" key="2">
    <source>
        <dbReference type="Pfam" id="PF00535"/>
    </source>
</evidence>
<keyword evidence="1" id="KW-0812">Transmembrane</keyword>
<dbReference type="CDD" id="cd04179">
    <property type="entry name" value="DPM_DPG-synthase_like"/>
    <property type="match status" value="1"/>
</dbReference>
<gene>
    <name evidence="3" type="ORF">S12H4_34621</name>
</gene>
<dbReference type="InterPro" id="IPR029044">
    <property type="entry name" value="Nucleotide-diphossugar_trans"/>
</dbReference>
<dbReference type="Gene3D" id="3.90.550.10">
    <property type="entry name" value="Spore Coat Polysaccharide Biosynthesis Protein SpsA, Chain A"/>
    <property type="match status" value="1"/>
</dbReference>
<dbReference type="PANTHER" id="PTHR48090">
    <property type="entry name" value="UNDECAPRENYL-PHOSPHATE 4-DEOXY-4-FORMAMIDO-L-ARABINOSE TRANSFERASE-RELATED"/>
    <property type="match status" value="1"/>
</dbReference>
<proteinExistence type="predicted"/>
<feature type="transmembrane region" description="Helical" evidence="1">
    <location>
        <begin position="217"/>
        <end position="242"/>
    </location>
</feature>
<dbReference type="Pfam" id="PF00535">
    <property type="entry name" value="Glycos_transf_2"/>
    <property type="match status" value="1"/>
</dbReference>
<dbReference type="SUPFAM" id="SSF53448">
    <property type="entry name" value="Nucleotide-diphospho-sugar transferases"/>
    <property type="match status" value="1"/>
</dbReference>
<keyword evidence="1" id="KW-0472">Membrane</keyword>
<dbReference type="PANTHER" id="PTHR48090:SF7">
    <property type="entry name" value="RFBJ PROTEIN"/>
    <property type="match status" value="1"/>
</dbReference>
<sequence length="249" mass="27529">HSIDGTDQIARDMGATVIYQRGRGYGDALKTGFFYARKRLNAKVIVMMDADLTYDPKHIPELVAPILKDEADLVVGNRFAGMQKGAMPFVNRVGNKVLSLVAKLALGLNVYDTQSGMRAFKSELLDRMNLVAVGMPLAMEMLAEALSVDARICEVPISYRPRVGKTKLNPIKDGGRILGITVRLMFDIRPLLFFGSIGTVLGVVGLLLHYLMPPIEFAHVVFPFLFMIGGMLLFWFGFVTVLTQTDTSR</sequence>
<dbReference type="InterPro" id="IPR001173">
    <property type="entry name" value="Glyco_trans_2-like"/>
</dbReference>
<comment type="caution">
    <text evidence="3">The sequence shown here is derived from an EMBL/GenBank/DDBJ whole genome shotgun (WGS) entry which is preliminary data.</text>
</comment>
<keyword evidence="1" id="KW-1133">Transmembrane helix</keyword>
<organism evidence="3">
    <name type="scientific">marine sediment metagenome</name>
    <dbReference type="NCBI Taxonomy" id="412755"/>
    <lineage>
        <taxon>unclassified sequences</taxon>
        <taxon>metagenomes</taxon>
        <taxon>ecological metagenomes</taxon>
    </lineage>
</organism>
<name>X1UJ13_9ZZZZ</name>
<feature type="non-terminal residue" evidence="3">
    <location>
        <position position="1"/>
    </location>
</feature>
<evidence type="ECO:0000256" key="1">
    <source>
        <dbReference type="SAM" id="Phobius"/>
    </source>
</evidence>
<feature type="domain" description="Glycosyltransferase 2-like" evidence="2">
    <location>
        <begin position="2"/>
        <end position="126"/>
    </location>
</feature>
<dbReference type="AlphaFoldDB" id="X1UJ13"/>
<reference evidence="3" key="1">
    <citation type="journal article" date="2014" name="Front. Microbiol.">
        <title>High frequency of phylogenetically diverse reductive dehalogenase-homologous genes in deep subseafloor sedimentary metagenomes.</title>
        <authorList>
            <person name="Kawai M."/>
            <person name="Futagami T."/>
            <person name="Toyoda A."/>
            <person name="Takaki Y."/>
            <person name="Nishi S."/>
            <person name="Hori S."/>
            <person name="Arai W."/>
            <person name="Tsubouchi T."/>
            <person name="Morono Y."/>
            <person name="Uchiyama I."/>
            <person name="Ito T."/>
            <person name="Fujiyama A."/>
            <person name="Inagaki F."/>
            <person name="Takami H."/>
        </authorList>
    </citation>
    <scope>NUCLEOTIDE SEQUENCE</scope>
    <source>
        <strain evidence="3">Expedition CK06-06</strain>
    </source>
</reference>
<accession>X1UJ13</accession>
<protein>
    <recommendedName>
        <fullName evidence="2">Glycosyltransferase 2-like domain-containing protein</fullName>
    </recommendedName>
</protein>
<evidence type="ECO:0000313" key="3">
    <source>
        <dbReference type="EMBL" id="GAI92369.1"/>
    </source>
</evidence>